<evidence type="ECO:0000256" key="1">
    <source>
        <dbReference type="ARBA" id="ARBA00004173"/>
    </source>
</evidence>
<evidence type="ECO:0000256" key="7">
    <source>
        <dbReference type="ARBA" id="ARBA00035180"/>
    </source>
</evidence>
<evidence type="ECO:0000256" key="3">
    <source>
        <dbReference type="ARBA" id="ARBA00022946"/>
    </source>
</evidence>
<organism evidence="10 11">
    <name type="scientific">Cinnamomum micranthum f. kanehirae</name>
    <dbReference type="NCBI Taxonomy" id="337451"/>
    <lineage>
        <taxon>Eukaryota</taxon>
        <taxon>Viridiplantae</taxon>
        <taxon>Streptophyta</taxon>
        <taxon>Embryophyta</taxon>
        <taxon>Tracheophyta</taxon>
        <taxon>Spermatophyta</taxon>
        <taxon>Magnoliopsida</taxon>
        <taxon>Magnoliidae</taxon>
        <taxon>Laurales</taxon>
        <taxon>Lauraceae</taxon>
        <taxon>Cinnamomum</taxon>
    </lineage>
</organism>
<keyword evidence="5" id="KW-0496">Mitochondrion</keyword>
<evidence type="ECO:0000256" key="8">
    <source>
        <dbReference type="ARBA" id="ARBA00042721"/>
    </source>
</evidence>
<feature type="region of interest" description="Disordered" evidence="9">
    <location>
        <begin position="460"/>
        <end position="479"/>
    </location>
</feature>
<evidence type="ECO:0000256" key="4">
    <source>
        <dbReference type="ARBA" id="ARBA00022980"/>
    </source>
</evidence>
<dbReference type="AlphaFoldDB" id="A0A3S3NH48"/>
<evidence type="ECO:0000256" key="6">
    <source>
        <dbReference type="ARBA" id="ARBA00023274"/>
    </source>
</evidence>
<feature type="region of interest" description="Disordered" evidence="9">
    <location>
        <begin position="247"/>
        <end position="287"/>
    </location>
</feature>
<dbReference type="Gene3D" id="3.40.30.10">
    <property type="entry name" value="Glutaredoxin"/>
    <property type="match status" value="1"/>
</dbReference>
<dbReference type="PANTHER" id="PTHR33618:SF1">
    <property type="entry name" value="LARGE RIBOSOMAL SUBUNIT PROTEIN ML53"/>
    <property type="match status" value="1"/>
</dbReference>
<dbReference type="PANTHER" id="PTHR33618">
    <property type="entry name" value="39S RIBOSOMAL PROTEIN L53, MITOCHONDRIAL"/>
    <property type="match status" value="1"/>
</dbReference>
<dbReference type="OrthoDB" id="2012048at2759"/>
<evidence type="ECO:0000313" key="10">
    <source>
        <dbReference type="EMBL" id="RWR95050.1"/>
    </source>
</evidence>
<comment type="subcellular location">
    <subcellularLocation>
        <location evidence="1">Mitochondrion</location>
    </subcellularLocation>
</comment>
<dbReference type="InterPro" id="IPR052473">
    <property type="entry name" value="mtLSU_mL53"/>
</dbReference>
<comment type="similarity">
    <text evidence="2">Belongs to the mitochondrion-specific ribosomal protein mL53 family.</text>
</comment>
<dbReference type="CDD" id="cd09272">
    <property type="entry name" value="RNase_HI_RT_Ty1"/>
    <property type="match status" value="1"/>
</dbReference>
<evidence type="ECO:0000256" key="2">
    <source>
        <dbReference type="ARBA" id="ARBA00005557"/>
    </source>
</evidence>
<dbReference type="STRING" id="337451.A0A3S3NH48"/>
<proteinExistence type="inferred from homology"/>
<reference evidence="10 11" key="1">
    <citation type="journal article" date="2019" name="Nat. Plants">
        <title>Stout camphor tree genome fills gaps in understanding of flowering plant genome evolution.</title>
        <authorList>
            <person name="Chaw S.M."/>
            <person name="Liu Y.C."/>
            <person name="Wu Y.W."/>
            <person name="Wang H.Y."/>
            <person name="Lin C.I."/>
            <person name="Wu C.S."/>
            <person name="Ke H.M."/>
            <person name="Chang L.Y."/>
            <person name="Hsu C.Y."/>
            <person name="Yang H.T."/>
            <person name="Sudianto E."/>
            <person name="Hsu M.H."/>
            <person name="Wu K.P."/>
            <person name="Wang L.N."/>
            <person name="Leebens-Mack J.H."/>
            <person name="Tsai I.J."/>
        </authorList>
    </citation>
    <scope>NUCLEOTIDE SEQUENCE [LARGE SCALE GENOMIC DNA]</scope>
    <source>
        <strain evidence="11">cv. Chaw 1501</strain>
        <tissue evidence="10">Young leaves</tissue>
    </source>
</reference>
<gene>
    <name evidence="10" type="ORF">CKAN_02437200</name>
</gene>
<accession>A0A3S3NH48</accession>
<evidence type="ECO:0000256" key="9">
    <source>
        <dbReference type="SAM" id="MobiDB-lite"/>
    </source>
</evidence>
<keyword evidence="6" id="KW-0687">Ribonucleoprotein</keyword>
<comment type="caution">
    <text evidence="10">The sequence shown here is derived from an EMBL/GenBank/DDBJ whole genome shotgun (WGS) entry which is preliminary data.</text>
</comment>
<protein>
    <recommendedName>
        <fullName evidence="7">Large ribosomal subunit protein mL53</fullName>
    </recommendedName>
    <alternativeName>
        <fullName evidence="8">39S ribosomal protein L53, mitochondrial</fullName>
    </alternativeName>
</protein>
<feature type="compositionally biased region" description="Low complexity" evidence="9">
    <location>
        <begin position="259"/>
        <end position="270"/>
    </location>
</feature>
<feature type="compositionally biased region" description="Polar residues" evidence="9">
    <location>
        <begin position="247"/>
        <end position="258"/>
    </location>
</feature>
<keyword evidence="3" id="KW-0809">Transit peptide</keyword>
<feature type="compositionally biased region" description="Polar residues" evidence="9">
    <location>
        <begin position="276"/>
        <end position="287"/>
    </location>
</feature>
<evidence type="ECO:0000313" key="11">
    <source>
        <dbReference type="Proteomes" id="UP000283530"/>
    </source>
</evidence>
<keyword evidence="11" id="KW-1185">Reference proteome</keyword>
<keyword evidence="4" id="KW-0689">Ribosomal protein</keyword>
<sequence length="479" mass="54408">MTNHHVLPKRHVTLLKRLLPKRHETLQKRFLPKKQTLIATSSNNTEILALYEASKEYVWLKSLIQHVRSSCQLPSIAGIPNIIYEDNEACIRQIREGFIKGDKTKHIAPKFFFTPELQKNNEIEVKQVHSSTNLTDLFTKSLPKISIPEERVASLYEDNPSIANKDLDHDAVALILGCDNRRRVKGMGDGVSKTSIKYLDPYKKALQKEHESQVILQAQVDNLEKRLEVESMDLRREMYQMFASLSQANTQMQPSTERGSSSQGSQSSQGAYARMDQTTTNTRGPSSCKLQYMRKKNIIYYGRLKGTESPEAGFHRIVLDEIVDGSVDLFDGERKLGDRETLGSWNPNDGSLLLYLRVPTYLVHIIDPRTAACMEFLAQCNARKAKESNPACQLVVKRRTDDHTPQITVTFVNGVEEVIDATSTSAQLIRKMILEKGQLLETEQMFKDAGEPWPVIIPEEEIHQHAPGTKPRKAEEKKQ</sequence>
<name>A0A3S3NH48_9MAGN</name>
<dbReference type="InterPro" id="IPR019716">
    <property type="entry name" value="Ribosomal_mL53"/>
</dbReference>
<dbReference type="Proteomes" id="UP000283530">
    <property type="component" value="Unassembled WGS sequence"/>
</dbReference>
<dbReference type="EMBL" id="QPKB01000011">
    <property type="protein sequence ID" value="RWR95050.1"/>
    <property type="molecule type" value="Genomic_DNA"/>
</dbReference>
<evidence type="ECO:0000256" key="5">
    <source>
        <dbReference type="ARBA" id="ARBA00023128"/>
    </source>
</evidence>
<dbReference type="GO" id="GO:0005762">
    <property type="term" value="C:mitochondrial large ribosomal subunit"/>
    <property type="evidence" value="ECO:0007669"/>
    <property type="project" value="TreeGrafter"/>
</dbReference>
<dbReference type="Pfam" id="PF10780">
    <property type="entry name" value="MRP_L53"/>
    <property type="match status" value="1"/>
</dbReference>